<feature type="signal peptide" evidence="11">
    <location>
        <begin position="1"/>
        <end position="24"/>
    </location>
</feature>
<name>A0ABY2X1M2_9RHOB</name>
<keyword evidence="11" id="KW-0732">Signal</keyword>
<dbReference type="RefSeq" id="WP_138841127.1">
    <property type="nucleotide sequence ID" value="NZ_VCPD01000002.1"/>
</dbReference>
<reference evidence="12 13" key="1">
    <citation type="submission" date="2019-05" db="EMBL/GenBank/DDBJ databases">
        <title>Ruegeria sp. nov., isolated from tidal flat.</title>
        <authorList>
            <person name="Kim W."/>
        </authorList>
    </citation>
    <scope>NUCLEOTIDE SEQUENCE [LARGE SCALE GENOMIC DNA]</scope>
    <source>
        <strain evidence="12 13">CAU 1488</strain>
    </source>
</reference>
<keyword evidence="6" id="KW-0479">Metal-binding</keyword>
<evidence type="ECO:0000256" key="8">
    <source>
        <dbReference type="ARBA" id="ARBA00022842"/>
    </source>
</evidence>
<dbReference type="GO" id="GO:0016740">
    <property type="term" value="F:transferase activity"/>
    <property type="evidence" value="ECO:0007669"/>
    <property type="project" value="UniProtKB-KW"/>
</dbReference>
<dbReference type="PANTHER" id="PTHR30040">
    <property type="entry name" value="THIAMINE BIOSYNTHESIS LIPOPROTEIN APBE"/>
    <property type="match status" value="1"/>
</dbReference>
<dbReference type="Pfam" id="PF02424">
    <property type="entry name" value="ApbE"/>
    <property type="match status" value="1"/>
</dbReference>
<dbReference type="EMBL" id="VCPD01000002">
    <property type="protein sequence ID" value="TMV09097.1"/>
    <property type="molecule type" value="Genomic_DNA"/>
</dbReference>
<keyword evidence="7" id="KW-0274">FAD</keyword>
<dbReference type="InterPro" id="IPR003374">
    <property type="entry name" value="ApbE-like_sf"/>
</dbReference>
<comment type="caution">
    <text evidence="12">The sequence shown here is derived from an EMBL/GenBank/DDBJ whole genome shotgun (WGS) entry which is preliminary data.</text>
</comment>
<evidence type="ECO:0000256" key="7">
    <source>
        <dbReference type="ARBA" id="ARBA00022827"/>
    </source>
</evidence>
<evidence type="ECO:0000256" key="4">
    <source>
        <dbReference type="ARBA" id="ARBA00022630"/>
    </source>
</evidence>
<evidence type="ECO:0000256" key="6">
    <source>
        <dbReference type="ARBA" id="ARBA00022723"/>
    </source>
</evidence>
<dbReference type="SUPFAM" id="SSF143631">
    <property type="entry name" value="ApbE-like"/>
    <property type="match status" value="1"/>
</dbReference>
<keyword evidence="13" id="KW-1185">Reference proteome</keyword>
<feature type="chain" id="PRO_5045345759" description="FAD:protein FMN transferase" evidence="11">
    <location>
        <begin position="25"/>
        <end position="295"/>
    </location>
</feature>
<evidence type="ECO:0000256" key="2">
    <source>
        <dbReference type="ARBA" id="ARBA00011955"/>
    </source>
</evidence>
<evidence type="ECO:0000256" key="9">
    <source>
        <dbReference type="ARBA" id="ARBA00031306"/>
    </source>
</evidence>
<protein>
    <recommendedName>
        <fullName evidence="3">FAD:protein FMN transferase</fullName>
        <ecNumber evidence="2">2.7.1.180</ecNumber>
    </recommendedName>
    <alternativeName>
        <fullName evidence="9">Flavin transferase</fullName>
    </alternativeName>
</protein>
<proteinExistence type="predicted"/>
<evidence type="ECO:0000256" key="5">
    <source>
        <dbReference type="ARBA" id="ARBA00022679"/>
    </source>
</evidence>
<keyword evidence="4" id="KW-0285">Flavoprotein</keyword>
<keyword evidence="5 12" id="KW-0808">Transferase</keyword>
<comment type="cofactor">
    <cofactor evidence="1">
        <name>Mg(2+)</name>
        <dbReference type="ChEBI" id="CHEBI:18420"/>
    </cofactor>
</comment>
<evidence type="ECO:0000256" key="11">
    <source>
        <dbReference type="SAM" id="SignalP"/>
    </source>
</evidence>
<evidence type="ECO:0000256" key="3">
    <source>
        <dbReference type="ARBA" id="ARBA00016337"/>
    </source>
</evidence>
<evidence type="ECO:0000313" key="12">
    <source>
        <dbReference type="EMBL" id="TMV09097.1"/>
    </source>
</evidence>
<dbReference type="Gene3D" id="3.10.520.10">
    <property type="entry name" value="ApbE-like domains"/>
    <property type="match status" value="1"/>
</dbReference>
<dbReference type="EC" id="2.7.1.180" evidence="2"/>
<gene>
    <name evidence="12" type="ORF">FGK63_08275</name>
</gene>
<organism evidence="12 13">
    <name type="scientific">Ruegeria sediminis</name>
    <dbReference type="NCBI Taxonomy" id="2583820"/>
    <lineage>
        <taxon>Bacteria</taxon>
        <taxon>Pseudomonadati</taxon>
        <taxon>Pseudomonadota</taxon>
        <taxon>Alphaproteobacteria</taxon>
        <taxon>Rhodobacterales</taxon>
        <taxon>Roseobacteraceae</taxon>
        <taxon>Ruegeria</taxon>
    </lineage>
</organism>
<dbReference type="Proteomes" id="UP001193035">
    <property type="component" value="Unassembled WGS sequence"/>
</dbReference>
<sequence>MTRSLTRRRFLAISAAALAGPANASPIRWQGHALGAEIGLTLHAPAPQAELAIQQTRNRLRDIERLFSLYDPNSTLSVLNRDGLLPEPPALFRDLMNACTRMNRATYGVFDPTIQSLWHAIATGAPTDAARRAVGWQRVHIDDTIRLGPGQALTFNGIAQGFATDLIRADLARIGLDHALINIGELSALGGPFRIGLADPVRGIFATQNLENRAIATSSASAMRLGAASHILHPVQARPVQWATVSVEADSATQADAASTAFTLMTRTEISASKAQLPGDVRVTLLSEAGDIETL</sequence>
<dbReference type="InterPro" id="IPR024932">
    <property type="entry name" value="ApbE"/>
</dbReference>
<keyword evidence="8" id="KW-0460">Magnesium</keyword>
<evidence type="ECO:0000256" key="1">
    <source>
        <dbReference type="ARBA" id="ARBA00001946"/>
    </source>
</evidence>
<comment type="catalytic activity">
    <reaction evidence="10">
        <text>L-threonyl-[protein] + FAD = FMN-L-threonyl-[protein] + AMP + H(+)</text>
        <dbReference type="Rhea" id="RHEA:36847"/>
        <dbReference type="Rhea" id="RHEA-COMP:11060"/>
        <dbReference type="Rhea" id="RHEA-COMP:11061"/>
        <dbReference type="ChEBI" id="CHEBI:15378"/>
        <dbReference type="ChEBI" id="CHEBI:30013"/>
        <dbReference type="ChEBI" id="CHEBI:57692"/>
        <dbReference type="ChEBI" id="CHEBI:74257"/>
        <dbReference type="ChEBI" id="CHEBI:456215"/>
        <dbReference type="EC" id="2.7.1.180"/>
    </reaction>
</comment>
<dbReference type="InterPro" id="IPR006311">
    <property type="entry name" value="TAT_signal"/>
</dbReference>
<dbReference type="PROSITE" id="PS51318">
    <property type="entry name" value="TAT"/>
    <property type="match status" value="1"/>
</dbReference>
<dbReference type="PANTHER" id="PTHR30040:SF2">
    <property type="entry name" value="FAD:PROTEIN FMN TRANSFERASE"/>
    <property type="match status" value="1"/>
</dbReference>
<evidence type="ECO:0000313" key="13">
    <source>
        <dbReference type="Proteomes" id="UP001193035"/>
    </source>
</evidence>
<evidence type="ECO:0000256" key="10">
    <source>
        <dbReference type="ARBA" id="ARBA00048540"/>
    </source>
</evidence>
<accession>A0ABY2X1M2</accession>